<comment type="caution">
    <text evidence="2">The sequence shown here is derived from an EMBL/GenBank/DDBJ whole genome shotgun (WGS) entry which is preliminary data.</text>
</comment>
<feature type="compositionally biased region" description="Polar residues" evidence="1">
    <location>
        <begin position="1"/>
        <end position="14"/>
    </location>
</feature>
<evidence type="ECO:0000256" key="1">
    <source>
        <dbReference type="SAM" id="MobiDB-lite"/>
    </source>
</evidence>
<dbReference type="AlphaFoldDB" id="A0AAW2JE33"/>
<organism evidence="2">
    <name type="scientific">Sesamum angustifolium</name>
    <dbReference type="NCBI Taxonomy" id="2727405"/>
    <lineage>
        <taxon>Eukaryota</taxon>
        <taxon>Viridiplantae</taxon>
        <taxon>Streptophyta</taxon>
        <taxon>Embryophyta</taxon>
        <taxon>Tracheophyta</taxon>
        <taxon>Spermatophyta</taxon>
        <taxon>Magnoliopsida</taxon>
        <taxon>eudicotyledons</taxon>
        <taxon>Gunneridae</taxon>
        <taxon>Pentapetalae</taxon>
        <taxon>asterids</taxon>
        <taxon>lamiids</taxon>
        <taxon>Lamiales</taxon>
        <taxon>Pedaliaceae</taxon>
        <taxon>Sesamum</taxon>
    </lineage>
</organism>
<reference evidence="2" key="2">
    <citation type="journal article" date="2024" name="Plant">
        <title>Genomic evolution and insights into agronomic trait innovations of Sesamum species.</title>
        <authorList>
            <person name="Miao H."/>
            <person name="Wang L."/>
            <person name="Qu L."/>
            <person name="Liu H."/>
            <person name="Sun Y."/>
            <person name="Le M."/>
            <person name="Wang Q."/>
            <person name="Wei S."/>
            <person name="Zheng Y."/>
            <person name="Lin W."/>
            <person name="Duan Y."/>
            <person name="Cao H."/>
            <person name="Xiong S."/>
            <person name="Wang X."/>
            <person name="Wei L."/>
            <person name="Li C."/>
            <person name="Ma Q."/>
            <person name="Ju M."/>
            <person name="Zhao R."/>
            <person name="Li G."/>
            <person name="Mu C."/>
            <person name="Tian Q."/>
            <person name="Mei H."/>
            <person name="Zhang T."/>
            <person name="Gao T."/>
            <person name="Zhang H."/>
        </authorList>
    </citation>
    <scope>NUCLEOTIDE SEQUENCE</scope>
    <source>
        <strain evidence="2">G01</strain>
    </source>
</reference>
<reference evidence="2" key="1">
    <citation type="submission" date="2020-06" db="EMBL/GenBank/DDBJ databases">
        <authorList>
            <person name="Li T."/>
            <person name="Hu X."/>
            <person name="Zhang T."/>
            <person name="Song X."/>
            <person name="Zhang H."/>
            <person name="Dai N."/>
            <person name="Sheng W."/>
            <person name="Hou X."/>
            <person name="Wei L."/>
        </authorList>
    </citation>
    <scope>NUCLEOTIDE SEQUENCE</scope>
    <source>
        <strain evidence="2">G01</strain>
        <tissue evidence="2">Leaf</tissue>
    </source>
</reference>
<feature type="region of interest" description="Disordered" evidence="1">
    <location>
        <begin position="37"/>
        <end position="66"/>
    </location>
</feature>
<dbReference type="EMBL" id="JACGWK010001108">
    <property type="protein sequence ID" value="KAL0292880.1"/>
    <property type="molecule type" value="Genomic_DNA"/>
</dbReference>
<feature type="region of interest" description="Disordered" evidence="1">
    <location>
        <begin position="1"/>
        <end position="24"/>
    </location>
</feature>
<name>A0AAW2JE33_9LAMI</name>
<sequence length="66" mass="7162">MIAGPSQPNSSNAPTPSPRRHSRRVTTCVIGYRWDPDWPDHVVPQPPADAPALTTTTGMPPQMAMI</sequence>
<proteinExistence type="predicted"/>
<evidence type="ECO:0000313" key="2">
    <source>
        <dbReference type="EMBL" id="KAL0292880.1"/>
    </source>
</evidence>
<protein>
    <submittedName>
        <fullName evidence="2">Uncharacterized protein</fullName>
    </submittedName>
</protein>
<gene>
    <name evidence="2" type="ORF">Sangu_3249100</name>
</gene>
<accession>A0AAW2JE33</accession>